<feature type="compositionally biased region" description="Basic residues" evidence="1">
    <location>
        <begin position="314"/>
        <end position="336"/>
    </location>
</feature>
<dbReference type="Pfam" id="PF00656">
    <property type="entry name" value="Peptidase_C14"/>
    <property type="match status" value="1"/>
</dbReference>
<proteinExistence type="predicted"/>
<dbReference type="SUPFAM" id="SSF52129">
    <property type="entry name" value="Caspase-like"/>
    <property type="match status" value="1"/>
</dbReference>
<evidence type="ECO:0000259" key="2">
    <source>
        <dbReference type="Pfam" id="PF00656"/>
    </source>
</evidence>
<dbReference type="PANTHER" id="PTHR48104:SF30">
    <property type="entry name" value="METACASPASE-1"/>
    <property type="match status" value="1"/>
</dbReference>
<dbReference type="InterPro" id="IPR029030">
    <property type="entry name" value="Caspase-like_dom_sf"/>
</dbReference>
<dbReference type="PANTHER" id="PTHR48104">
    <property type="entry name" value="METACASPASE-4"/>
    <property type="match status" value="1"/>
</dbReference>
<organismHost>
    <name type="scientific">Pyramimonas plurioculata</name>
    <dbReference type="NCBI Taxonomy" id="36893"/>
</organismHost>
<dbReference type="GO" id="GO:0006508">
    <property type="term" value="P:proteolysis"/>
    <property type="evidence" value="ECO:0007669"/>
    <property type="project" value="InterPro"/>
</dbReference>
<protein>
    <recommendedName>
        <fullName evidence="2">Peptidase C14 caspase domain-containing protein</fullName>
    </recommendedName>
</protein>
<dbReference type="InterPro" id="IPR011600">
    <property type="entry name" value="Pept_C14_caspase"/>
</dbReference>
<gene>
    <name evidence="3" type="ORF">HWQ62_00498</name>
</gene>
<dbReference type="EMBL" id="MT663543">
    <property type="protein sequence ID" value="QOI90629.1"/>
    <property type="molecule type" value="Genomic_DNA"/>
</dbReference>
<dbReference type="InterPro" id="IPR050452">
    <property type="entry name" value="Metacaspase"/>
</dbReference>
<accession>A0A7L9AY48</accession>
<feature type="region of interest" description="Disordered" evidence="1">
    <location>
        <begin position="314"/>
        <end position="343"/>
    </location>
</feature>
<organism evidence="3">
    <name type="scientific">Pyramimonas orientalis virus</name>
    <name type="common">PoV01</name>
    <dbReference type="NCBI Taxonomy" id="455367"/>
    <lineage>
        <taxon>Viruses</taxon>
        <taxon>Varidnaviria</taxon>
        <taxon>Bamfordvirae</taxon>
        <taxon>Nucleocytoviricota</taxon>
        <taxon>Megaviricetes</taxon>
        <taxon>Imitervirales</taxon>
        <taxon>Allomimiviridae</taxon>
        <taxon>Heliosvirus</taxon>
        <taxon>Heliosvirus raunefjordenense</taxon>
    </lineage>
</organism>
<evidence type="ECO:0000256" key="1">
    <source>
        <dbReference type="SAM" id="MobiDB-lite"/>
    </source>
</evidence>
<feature type="domain" description="Peptidase C14 caspase" evidence="2">
    <location>
        <begin position="26"/>
        <end position="211"/>
    </location>
</feature>
<evidence type="ECO:0000313" key="3">
    <source>
        <dbReference type="EMBL" id="QOI90629.1"/>
    </source>
</evidence>
<name>A0A7L9AY48_POV01</name>
<dbReference type="Gene3D" id="3.40.50.12660">
    <property type="match status" value="1"/>
</dbReference>
<sequence>MARQAILFGLNYEETLCAPYQVPGSYETLNSLKGSINDVKNVEKMLSSPGWNFESIRVFTDATCSNDECPKKCCPDRTTAEGIKQEMTALAERSKKDNLEIAWIHFSGHGISMYDENCDERDWYDECILPSDFKDSGPISDDSIREILLKFNPNTKVICVFDCNHSGTIGDLKYRFLESGEAVHREHNNAACPSKVIIISGCMDDQSAIEKKECCHDEEGDDCEDHHCHEEGDDCEDHHCHEEGDDCEDHHCHDHHCHEEGDDCEDHHCHDHHCHEEGDDCEDHHCHDHHCHEEGDDCEDHHCHEEGKDCKKTQSKKNRNKNKKNKKNRKNRKNKQSNKEETCNDDDCCTYTGAMTTSLLNSIESMGSDPKNIKIHELVKMVRTTLKSIECTQHPELTCSYFIEENESLF</sequence>
<dbReference type="GO" id="GO:0004197">
    <property type="term" value="F:cysteine-type endopeptidase activity"/>
    <property type="evidence" value="ECO:0007669"/>
    <property type="project" value="InterPro"/>
</dbReference>
<reference evidence="3" key="1">
    <citation type="submission" date="2020-06" db="EMBL/GenBank/DDBJ databases">
        <title>Lateral gene transfer of anion-conducting channel rhodopsins between green algae and giant viruses.</title>
        <authorList>
            <person name="Rozenberg A."/>
            <person name="Oppermann J."/>
            <person name="Wietek J."/>
            <person name="Fernandez Lahore R.G."/>
            <person name="Sandaa R.-A."/>
            <person name="Bratbak G."/>
            <person name="Hegemann P."/>
            <person name="Beja O."/>
        </authorList>
    </citation>
    <scope>NUCLEOTIDE SEQUENCE</scope>
    <source>
        <strain evidence="3">01B</strain>
    </source>
</reference>